<dbReference type="Pfam" id="PF00662">
    <property type="entry name" value="Proton_antipo_N"/>
    <property type="match status" value="1"/>
</dbReference>
<dbReference type="InterPro" id="IPR001516">
    <property type="entry name" value="Proton_antipo_N"/>
</dbReference>
<evidence type="ECO:0000259" key="13">
    <source>
        <dbReference type="Pfam" id="PF04039"/>
    </source>
</evidence>
<feature type="transmembrane region" description="Helical" evidence="10">
    <location>
        <begin position="501"/>
        <end position="526"/>
    </location>
</feature>
<dbReference type="InterPro" id="IPR050616">
    <property type="entry name" value="CPA3_Na-H_Antiporter_A"/>
</dbReference>
<dbReference type="Proteomes" id="UP001222275">
    <property type="component" value="Chromosome"/>
</dbReference>
<feature type="domain" description="NADH:quinone oxidoreductase/Mrp antiporter transmembrane" evidence="11">
    <location>
        <begin position="131"/>
        <end position="413"/>
    </location>
</feature>
<organism evidence="16 17">
    <name type="scientific">Thiomicrorhabdus lithotrophica</name>
    <dbReference type="NCBI Taxonomy" id="2949997"/>
    <lineage>
        <taxon>Bacteria</taxon>
        <taxon>Pseudomonadati</taxon>
        <taxon>Pseudomonadota</taxon>
        <taxon>Gammaproteobacteria</taxon>
        <taxon>Thiotrichales</taxon>
        <taxon>Piscirickettsiaceae</taxon>
        <taxon>Thiomicrorhabdus</taxon>
    </lineage>
</organism>
<evidence type="ECO:0000256" key="5">
    <source>
        <dbReference type="ARBA" id="ARBA00022692"/>
    </source>
</evidence>
<feature type="transmembrane region" description="Helical" evidence="10">
    <location>
        <begin position="274"/>
        <end position="296"/>
    </location>
</feature>
<evidence type="ECO:0000256" key="9">
    <source>
        <dbReference type="RuleBase" id="RU000320"/>
    </source>
</evidence>
<feature type="transmembrane region" description="Helical" evidence="10">
    <location>
        <begin position="852"/>
        <end position="877"/>
    </location>
</feature>
<feature type="transmembrane region" description="Helical" evidence="10">
    <location>
        <begin position="303"/>
        <end position="321"/>
    </location>
</feature>
<feature type="transmembrane region" description="Helical" evidence="10">
    <location>
        <begin position="6"/>
        <end position="26"/>
    </location>
</feature>
<evidence type="ECO:0000259" key="11">
    <source>
        <dbReference type="Pfam" id="PF00361"/>
    </source>
</evidence>
<dbReference type="EMBL" id="CP102381">
    <property type="protein sequence ID" value="WEJ62698.1"/>
    <property type="molecule type" value="Genomic_DNA"/>
</dbReference>
<feature type="transmembrane region" description="Helical" evidence="10">
    <location>
        <begin position="247"/>
        <end position="268"/>
    </location>
</feature>
<keyword evidence="7" id="KW-0406">Ion transport</keyword>
<dbReference type="Pfam" id="PF20501">
    <property type="entry name" value="MbhE"/>
    <property type="match status" value="1"/>
</dbReference>
<keyword evidence="3" id="KW-0050">Antiport</keyword>
<feature type="transmembrane region" description="Helical" evidence="10">
    <location>
        <begin position="607"/>
        <end position="626"/>
    </location>
</feature>
<dbReference type="Pfam" id="PF13244">
    <property type="entry name" value="MbhD"/>
    <property type="match status" value="1"/>
</dbReference>
<feature type="transmembrane region" description="Helical" evidence="10">
    <location>
        <begin position="820"/>
        <end position="840"/>
    </location>
</feature>
<dbReference type="InterPro" id="IPR025383">
    <property type="entry name" value="MrpA_C/MbhD"/>
</dbReference>
<feature type="domain" description="NADH-Ubiquinone oxidoreductase (complex I) chain 5 N-terminal" evidence="12">
    <location>
        <begin position="69"/>
        <end position="115"/>
    </location>
</feature>
<gene>
    <name evidence="16" type="ORF">NR989_00200</name>
</gene>
<feature type="transmembrane region" description="Helical" evidence="10">
    <location>
        <begin position="754"/>
        <end position="775"/>
    </location>
</feature>
<evidence type="ECO:0000256" key="7">
    <source>
        <dbReference type="ARBA" id="ARBA00023065"/>
    </source>
</evidence>
<evidence type="ECO:0000313" key="16">
    <source>
        <dbReference type="EMBL" id="WEJ62698.1"/>
    </source>
</evidence>
<evidence type="ECO:0000259" key="14">
    <source>
        <dbReference type="Pfam" id="PF13244"/>
    </source>
</evidence>
<name>A0ABY8CE67_9GAMM</name>
<keyword evidence="6 10" id="KW-1133">Transmembrane helix</keyword>
<evidence type="ECO:0000256" key="1">
    <source>
        <dbReference type="ARBA" id="ARBA00004651"/>
    </source>
</evidence>
<accession>A0ABY8CE67</accession>
<sequence length="947" mass="103367">MNLLAFNLPIVVLLPFFGAILVAYSAKFNRLAAAYTSGLVTLLSLAFLIPSISQVFSGQTIIQSWSWLEGIGLYFAFRLDGLALLFALMILIIGLLVIIYARYYLAKTDSMGRFYAYMMMFMGSMLGIVLSENVLQLVVFWELTSITSFLLISYWQHRRDAREGARMALAVTGAGGLALLGGVLLLGHIVGSYQLTDILAQGDLIRGHELYEVTLILILLGVFTKSAQFPFHFWLPHAMAAPTPVSAYLHSATMVKAGIFLLARFFPVLSGTDIWTWLVGGAGMITLLIGAYTALFKHDLKGLLAYSTISHLGLITLLFGFGTQLAAVAAIFHIINHATFKASLFMVAGIIDHETGTRDMRKINGLIKYMPHTAALAIIASLAMAGVPLLNGFLSKEMFFAEAVSASQASMYAWTIPVLVTIAGILSVAYSLRFIHDVFFNGEPIGLTKTPHEPPRFMKIPVDLLVIICLAVGILPMYTVAPILDIAVAGTLQTTPPEYSLAIWHGLNLPLMMSFVALAVGTLIYFNRKALITNYERHEHINAKAYFMKLMDKLISFSIKVSRSFDKGSLQNSAAWIIFGSIVITAFGFLSFNSELLGNRALMDIDPVSVIVASLLIIASIMTVVWHRKRIVSLVVIGVVGLVIALIFIKFSAPDLALTQISVEIVTIILLLLALYFLPQKTPKEIGKIRILRDMGLAIFSGVGVTLFTMMVLSREFDPISYYFLNNSVPGGGGTNVVNVILVDFRGFDTLGEIVVLALAGLGIFAMLQGLTLPAPNNDIKGRIWSRDSHPVILQTFTRLMMPLMIMVAVYIFLRGHNLPGGGFIAGLIASVALIVMYLSNGIEWTQKRLTVDMHLVIGFGLLIATATGLVAMGLGYPFLTSAFSHIHWPIVGDFEIASAIAFDLGVFLVVVGATVMSLVQLGKLSMLSHKQQHTYQEKQTIVGGND</sequence>
<feature type="transmembrane region" description="Helical" evidence="10">
    <location>
        <begin position="167"/>
        <end position="190"/>
    </location>
</feature>
<dbReference type="RefSeq" id="WP_275594954.1">
    <property type="nucleotide sequence ID" value="NZ_CP102381.1"/>
</dbReference>
<dbReference type="Pfam" id="PF04039">
    <property type="entry name" value="MnhB"/>
    <property type="match status" value="1"/>
</dbReference>
<feature type="transmembrane region" description="Helical" evidence="10">
    <location>
        <begin position="573"/>
        <end position="592"/>
    </location>
</feature>
<keyword evidence="5 9" id="KW-0812">Transmembrane</keyword>
<feature type="domain" description="MrpA C-terminal/MbhD" evidence="14">
    <location>
        <begin position="615"/>
        <end position="680"/>
    </location>
</feature>
<feature type="domain" description="Na+/H+ antiporter MnhB subunit-related protein" evidence="13">
    <location>
        <begin position="793"/>
        <end position="916"/>
    </location>
</feature>
<keyword evidence="2" id="KW-0813">Transport</keyword>
<feature type="transmembrane region" description="Helical" evidence="10">
    <location>
        <begin position="137"/>
        <end position="155"/>
    </location>
</feature>
<feature type="transmembrane region" description="Helical" evidence="10">
    <location>
        <begin position="210"/>
        <end position="235"/>
    </location>
</feature>
<dbReference type="NCBIfam" id="NF009288">
    <property type="entry name" value="PRK12648.1"/>
    <property type="match status" value="1"/>
</dbReference>
<reference evidence="16 17" key="1">
    <citation type="submission" date="2022-06" db="EMBL/GenBank/DDBJ databases">
        <title>Thiomicrohabdus sp. nov, an obligately chemolithoautotrophic, sulfur-oxidizing bacterium isolated from beach of Guanyin Mountain. Amoy.</title>
        <authorList>
            <person name="Zhu H."/>
        </authorList>
    </citation>
    <scope>NUCLEOTIDE SEQUENCE [LARGE SCALE GENOMIC DNA]</scope>
    <source>
        <strain evidence="16 17">XGS-01</strain>
    </source>
</reference>
<evidence type="ECO:0000313" key="17">
    <source>
        <dbReference type="Proteomes" id="UP001222275"/>
    </source>
</evidence>
<dbReference type="InterPro" id="IPR046806">
    <property type="entry name" value="MrpA_C/MbhE"/>
</dbReference>
<feature type="transmembrane region" description="Helical" evidence="10">
    <location>
        <begin position="38"/>
        <end position="62"/>
    </location>
</feature>
<dbReference type="Pfam" id="PF00361">
    <property type="entry name" value="Proton_antipo_M"/>
    <property type="match status" value="1"/>
</dbReference>
<keyword evidence="8 10" id="KW-0472">Membrane</keyword>
<keyword evidence="4" id="KW-1003">Cell membrane</keyword>
<evidence type="ECO:0000256" key="3">
    <source>
        <dbReference type="ARBA" id="ARBA00022449"/>
    </source>
</evidence>
<feature type="domain" description="MrpA C-terminal/MbhE" evidence="15">
    <location>
        <begin position="690"/>
        <end position="770"/>
    </location>
</feature>
<feature type="transmembrane region" description="Helical" evidence="10">
    <location>
        <begin position="691"/>
        <end position="713"/>
    </location>
</feature>
<dbReference type="InterPro" id="IPR007182">
    <property type="entry name" value="MnhB"/>
</dbReference>
<evidence type="ECO:0000256" key="2">
    <source>
        <dbReference type="ARBA" id="ARBA00022448"/>
    </source>
</evidence>
<protein>
    <submittedName>
        <fullName evidence="16">Monovalent cation/H+ antiporter subunit A</fullName>
    </submittedName>
</protein>
<evidence type="ECO:0000256" key="4">
    <source>
        <dbReference type="ARBA" id="ARBA00022475"/>
    </source>
</evidence>
<dbReference type="PANTHER" id="PTHR43373">
    <property type="entry name" value="NA(+)/H(+) ANTIPORTER SUBUNIT"/>
    <property type="match status" value="1"/>
</dbReference>
<keyword evidence="17" id="KW-1185">Reference proteome</keyword>
<dbReference type="InterPro" id="IPR001750">
    <property type="entry name" value="ND/Mrp_TM"/>
</dbReference>
<dbReference type="PRINTS" id="PR01434">
    <property type="entry name" value="NADHDHGNASE5"/>
</dbReference>
<feature type="transmembrane region" description="Helical" evidence="10">
    <location>
        <begin position="327"/>
        <end position="351"/>
    </location>
</feature>
<feature type="transmembrane region" description="Helical" evidence="10">
    <location>
        <begin position="462"/>
        <end position="481"/>
    </location>
</feature>
<evidence type="ECO:0000256" key="6">
    <source>
        <dbReference type="ARBA" id="ARBA00022989"/>
    </source>
</evidence>
<evidence type="ECO:0000256" key="10">
    <source>
        <dbReference type="SAM" id="Phobius"/>
    </source>
</evidence>
<evidence type="ECO:0000259" key="12">
    <source>
        <dbReference type="Pfam" id="PF00662"/>
    </source>
</evidence>
<evidence type="ECO:0000256" key="8">
    <source>
        <dbReference type="ARBA" id="ARBA00023136"/>
    </source>
</evidence>
<feature type="transmembrane region" description="Helical" evidence="10">
    <location>
        <begin position="897"/>
        <end position="920"/>
    </location>
</feature>
<dbReference type="PANTHER" id="PTHR43373:SF1">
    <property type="entry name" value="NA(+)_H(+) ANTIPORTER SUBUNIT A"/>
    <property type="match status" value="1"/>
</dbReference>
<proteinExistence type="predicted"/>
<feature type="transmembrane region" description="Helical" evidence="10">
    <location>
        <begin position="631"/>
        <end position="651"/>
    </location>
</feature>
<feature type="transmembrane region" description="Helical" evidence="10">
    <location>
        <begin position="411"/>
        <end position="432"/>
    </location>
</feature>
<feature type="transmembrane region" description="Helical" evidence="10">
    <location>
        <begin position="82"/>
        <end position="102"/>
    </location>
</feature>
<comment type="subcellular location">
    <subcellularLocation>
        <location evidence="1">Cell membrane</location>
        <topology evidence="1">Multi-pass membrane protein</topology>
    </subcellularLocation>
    <subcellularLocation>
        <location evidence="9">Membrane</location>
        <topology evidence="9">Multi-pass membrane protein</topology>
    </subcellularLocation>
</comment>
<feature type="transmembrane region" description="Helical" evidence="10">
    <location>
        <begin position="372"/>
        <end position="391"/>
    </location>
</feature>
<feature type="transmembrane region" description="Helical" evidence="10">
    <location>
        <begin position="657"/>
        <end position="679"/>
    </location>
</feature>
<feature type="transmembrane region" description="Helical" evidence="10">
    <location>
        <begin position="796"/>
        <end position="814"/>
    </location>
</feature>
<evidence type="ECO:0000259" key="15">
    <source>
        <dbReference type="Pfam" id="PF20501"/>
    </source>
</evidence>
<feature type="transmembrane region" description="Helical" evidence="10">
    <location>
        <begin position="114"/>
        <end position="131"/>
    </location>
</feature>